<evidence type="ECO:0000313" key="2">
    <source>
        <dbReference type="EMBL" id="EXX58102.1"/>
    </source>
</evidence>
<keyword evidence="3" id="KW-1185">Reference proteome</keyword>
<comment type="caution">
    <text evidence="2">The sequence shown here is derived from an EMBL/GenBank/DDBJ whole genome shotgun (WGS) entry which is preliminary data.</text>
</comment>
<sequence length="300" mass="34608">MFLSSVTNDITEYHEIFDIRIQQVVIHSITGVFEPEAQIHIDTLSILNLSEMPTPRRDIRVTINNSIWIRNQEEKEHIILPQLINPHTTKKVDCNQPFTFFLKKHRVNKPGPPLRDTDTLHLTATMTGLKRELPVFDINGLNINIKYPIELTHISHMNSMVVGHVAKVIWGVENTTEVDFGSLSKNRRCIRVRLRKTSGEVSSSALRFGLQPEQEGVATIPPEQTLEKEYIFEIPLLKAGQTLQLEATLTLGEAEVFECAEFWIYLELGKYRFPILAIFKFRFQSLLQGQENREIEVYEE</sequence>
<organism evidence="2 3">
    <name type="scientific">Rhizophagus irregularis (strain DAOM 197198w)</name>
    <name type="common">Glomus intraradices</name>
    <dbReference type="NCBI Taxonomy" id="1432141"/>
    <lineage>
        <taxon>Eukaryota</taxon>
        <taxon>Fungi</taxon>
        <taxon>Fungi incertae sedis</taxon>
        <taxon>Mucoromycota</taxon>
        <taxon>Glomeromycotina</taxon>
        <taxon>Glomeromycetes</taxon>
        <taxon>Glomerales</taxon>
        <taxon>Glomeraceae</taxon>
        <taxon>Rhizophagus</taxon>
    </lineage>
</organism>
<dbReference type="OrthoDB" id="2436921at2759"/>
<dbReference type="AlphaFoldDB" id="A0A015ILN0"/>
<dbReference type="Proteomes" id="UP000022910">
    <property type="component" value="Unassembled WGS sequence"/>
</dbReference>
<dbReference type="STRING" id="1432141.A0A015ILN0"/>
<name>A0A015ILN0_RHIIW</name>
<dbReference type="EMBL" id="JEMT01027026">
    <property type="protein sequence ID" value="EXX58102.1"/>
    <property type="molecule type" value="Genomic_DNA"/>
</dbReference>
<dbReference type="Pfam" id="PF25560">
    <property type="entry name" value="DUF7932"/>
    <property type="match status" value="1"/>
</dbReference>
<dbReference type="InterPro" id="IPR057692">
    <property type="entry name" value="DUF7932"/>
</dbReference>
<reference evidence="2 3" key="1">
    <citation type="submission" date="2014-02" db="EMBL/GenBank/DDBJ databases">
        <title>Single nucleus genome sequencing reveals high similarity among nuclei of an endomycorrhizal fungus.</title>
        <authorList>
            <person name="Lin K."/>
            <person name="Geurts R."/>
            <person name="Zhang Z."/>
            <person name="Limpens E."/>
            <person name="Saunders D.G."/>
            <person name="Mu D."/>
            <person name="Pang E."/>
            <person name="Cao H."/>
            <person name="Cha H."/>
            <person name="Lin T."/>
            <person name="Zhou Q."/>
            <person name="Shang Y."/>
            <person name="Li Y."/>
            <person name="Ivanov S."/>
            <person name="Sharma T."/>
            <person name="Velzen R.V."/>
            <person name="Ruijter N.D."/>
            <person name="Aanen D.K."/>
            <person name="Win J."/>
            <person name="Kamoun S."/>
            <person name="Bisseling T."/>
            <person name="Huang S."/>
        </authorList>
    </citation>
    <scope>NUCLEOTIDE SEQUENCE [LARGE SCALE GENOMIC DNA]</scope>
    <source>
        <strain evidence="3">DAOM197198w</strain>
    </source>
</reference>
<protein>
    <recommendedName>
        <fullName evidence="1">DUF7932 domain-containing protein</fullName>
    </recommendedName>
</protein>
<proteinExistence type="predicted"/>
<gene>
    <name evidence="2" type="ORF">RirG_201070</name>
</gene>
<accession>A0A015ILN0</accession>
<feature type="domain" description="DUF7932" evidence="1">
    <location>
        <begin position="31"/>
        <end position="147"/>
    </location>
</feature>
<evidence type="ECO:0000259" key="1">
    <source>
        <dbReference type="Pfam" id="PF25560"/>
    </source>
</evidence>
<evidence type="ECO:0000313" key="3">
    <source>
        <dbReference type="Proteomes" id="UP000022910"/>
    </source>
</evidence>
<dbReference type="HOGENOM" id="CLU_927961_0_0_1"/>